<organism evidence="7 8">
    <name type="scientific">Effrenium voratum</name>
    <dbReference type="NCBI Taxonomy" id="2562239"/>
    <lineage>
        <taxon>Eukaryota</taxon>
        <taxon>Sar</taxon>
        <taxon>Alveolata</taxon>
        <taxon>Dinophyceae</taxon>
        <taxon>Suessiales</taxon>
        <taxon>Symbiodiniaceae</taxon>
        <taxon>Effrenium</taxon>
    </lineage>
</organism>
<evidence type="ECO:0000256" key="5">
    <source>
        <dbReference type="SAM" id="Phobius"/>
    </source>
</evidence>
<evidence type="ECO:0000313" key="7">
    <source>
        <dbReference type="EMBL" id="CAJ1370306.1"/>
    </source>
</evidence>
<protein>
    <recommendedName>
        <fullName evidence="6">Integral membrane bound transporter domain-containing protein</fullName>
    </recommendedName>
</protein>
<dbReference type="AlphaFoldDB" id="A0AA36MGF6"/>
<gene>
    <name evidence="7" type="ORF">EVOR1521_LOCUS899</name>
</gene>
<proteinExistence type="predicted"/>
<feature type="transmembrane region" description="Helical" evidence="5">
    <location>
        <begin position="43"/>
        <end position="63"/>
    </location>
</feature>
<keyword evidence="2 5" id="KW-0812">Transmembrane</keyword>
<feature type="domain" description="Integral membrane bound transporter" evidence="6">
    <location>
        <begin position="511"/>
        <end position="636"/>
    </location>
</feature>
<feature type="transmembrane region" description="Helical" evidence="5">
    <location>
        <begin position="99"/>
        <end position="119"/>
    </location>
</feature>
<dbReference type="InterPro" id="IPR049453">
    <property type="entry name" value="Memb_transporter_dom"/>
</dbReference>
<feature type="transmembrane region" description="Helical" evidence="5">
    <location>
        <begin position="513"/>
        <end position="532"/>
    </location>
</feature>
<evidence type="ECO:0000256" key="4">
    <source>
        <dbReference type="ARBA" id="ARBA00023136"/>
    </source>
</evidence>
<comment type="subcellular location">
    <subcellularLocation>
        <location evidence="1">Membrane</location>
        <topology evidence="1">Multi-pass membrane protein</topology>
    </subcellularLocation>
</comment>
<dbReference type="EMBL" id="CAUJNA010000007">
    <property type="protein sequence ID" value="CAJ1370306.1"/>
    <property type="molecule type" value="Genomic_DNA"/>
</dbReference>
<feature type="transmembrane region" description="Helical" evidence="5">
    <location>
        <begin position="160"/>
        <end position="180"/>
    </location>
</feature>
<evidence type="ECO:0000256" key="3">
    <source>
        <dbReference type="ARBA" id="ARBA00022989"/>
    </source>
</evidence>
<feature type="transmembrane region" description="Helical" evidence="5">
    <location>
        <begin position="131"/>
        <end position="148"/>
    </location>
</feature>
<feature type="transmembrane region" description="Helical" evidence="5">
    <location>
        <begin position="539"/>
        <end position="561"/>
    </location>
</feature>
<dbReference type="InterPro" id="IPR052430">
    <property type="entry name" value="IVT-Associated"/>
</dbReference>
<accession>A0AA36MGF6</accession>
<dbReference type="GO" id="GO:0016020">
    <property type="term" value="C:membrane"/>
    <property type="evidence" value="ECO:0007669"/>
    <property type="project" value="UniProtKB-SubCell"/>
</dbReference>
<sequence length="926" mass="99546">MDLGEIKEARAALAFRTACSVMICYILGTIASDHTSEALMNSHSQAALLSVMAFMVSTTLLGATCKMSFTLGLSSLVLVPLGIGVGFLCYLVGGMEWRAWILSIGLGVSCFLAVLWGAVAESIQPPRALPAGPPLAIMLLPGLALQLHNNTDLLLNTACMTAYIILGLAIALLFSWLPLVGAEPAWRHMPALAARLATVLAEMCEVVTIWQTPTTAALLRHRECRLRLLKTLHEFRLAQDANAFELWQSGNLSGFDWARFSSATESCRLSLNMKSGILALGFDPVHEEIWYRGPLGEAMRQCCLSASAALRSSSSRLAATAGVPPPAQVPAAPWLASDHATAGECEEAAEKCRRVLGRYLAAWQNEVDGRERIEEALQKANRPRTGSASPMTMFLSGRHLEVGGLQLDEARMAAFDEACRHAACFLGVCNAAKAAAEIATIVAQAKETSGHCIVGCSWLSAWLRAPFACSAWPKAFAKVKSFAFRLAVAQMMIALICVFVEPNSVWPSKKGPLWTLFTIVLIITPVQGASLLRSLHRILGTCFGSLLALASIALTGTVNARTLSSHIFLLALVMKFFEPELQYTGAVSFITFIVVMSNISDSTDFSSETEMIELTWSLTLRRCCDVLAGVLAAMVVSIFVAPDRAVDALRLREETALQTAASVIRAAARHLALRAKGQQPGEEPWSELHKETVTSFEGLNFGGDGRAGVADLLADARWESRWGLDGGKLVLGGLLWLPWCSKSAHPGRRRLEVVETLSRLLRLANLLISVLQPGLGEDAERLLSHDRRVVDALGPEAKDFNKSVDDVLSSAVAMLQMPGHCETEDLEAQLRLLLQGCAASRVAAGGLLRSNPAAGGQRALGGLHAAAALKLLQVAAECLMQVGRELDVLSPSTPGLRAVQTPNQPVIFRARERLQPLGSMALRTSG</sequence>
<feature type="transmembrane region" description="Helical" evidence="5">
    <location>
        <begin position="482"/>
        <end position="501"/>
    </location>
</feature>
<dbReference type="PANTHER" id="PTHR47804:SF3">
    <property type="entry name" value="PROTEIN BRE4"/>
    <property type="match status" value="1"/>
</dbReference>
<evidence type="ECO:0000256" key="2">
    <source>
        <dbReference type="ARBA" id="ARBA00022692"/>
    </source>
</evidence>
<name>A0AA36MGF6_9DINO</name>
<comment type="caution">
    <text evidence="7">The sequence shown here is derived from an EMBL/GenBank/DDBJ whole genome shotgun (WGS) entry which is preliminary data.</text>
</comment>
<dbReference type="PANTHER" id="PTHR47804">
    <property type="entry name" value="60S RIBOSOMAL PROTEIN L19"/>
    <property type="match status" value="1"/>
</dbReference>
<feature type="transmembrane region" description="Helical" evidence="5">
    <location>
        <begin position="12"/>
        <end position="31"/>
    </location>
</feature>
<reference evidence="7" key="1">
    <citation type="submission" date="2023-08" db="EMBL/GenBank/DDBJ databases">
        <authorList>
            <person name="Chen Y."/>
            <person name="Shah S."/>
            <person name="Dougan E. K."/>
            <person name="Thang M."/>
            <person name="Chan C."/>
        </authorList>
    </citation>
    <scope>NUCLEOTIDE SEQUENCE</scope>
</reference>
<dbReference type="Pfam" id="PF13515">
    <property type="entry name" value="FUSC_2"/>
    <property type="match status" value="1"/>
</dbReference>
<evidence type="ECO:0000256" key="1">
    <source>
        <dbReference type="ARBA" id="ARBA00004141"/>
    </source>
</evidence>
<evidence type="ECO:0000313" key="8">
    <source>
        <dbReference type="Proteomes" id="UP001178507"/>
    </source>
</evidence>
<keyword evidence="4 5" id="KW-0472">Membrane</keyword>
<keyword evidence="3 5" id="KW-1133">Transmembrane helix</keyword>
<keyword evidence="8" id="KW-1185">Reference proteome</keyword>
<feature type="transmembrane region" description="Helical" evidence="5">
    <location>
        <begin position="70"/>
        <end position="93"/>
    </location>
</feature>
<evidence type="ECO:0000259" key="6">
    <source>
        <dbReference type="Pfam" id="PF13515"/>
    </source>
</evidence>
<dbReference type="Proteomes" id="UP001178507">
    <property type="component" value="Unassembled WGS sequence"/>
</dbReference>